<dbReference type="WBParaSite" id="PSAMB.scaffold18058size1004.g37481.t1">
    <property type="protein sequence ID" value="PSAMB.scaffold18058size1004.g37481.t1"/>
    <property type="gene ID" value="PSAMB.scaffold18058size1004.g37481"/>
</dbReference>
<evidence type="ECO:0000259" key="7">
    <source>
        <dbReference type="PROSITE" id="PS51362"/>
    </source>
</evidence>
<accession>A0A914VD80</accession>
<dbReference type="SUPFAM" id="SSF57501">
    <property type="entry name" value="Cystine-knot cytokines"/>
    <property type="match status" value="1"/>
</dbReference>
<evidence type="ECO:0000256" key="2">
    <source>
        <dbReference type="ARBA" id="ARBA00006656"/>
    </source>
</evidence>
<dbReference type="InterPro" id="IPR029034">
    <property type="entry name" value="Cystine-knot_cytokine"/>
</dbReference>
<dbReference type="SMART" id="SM00204">
    <property type="entry name" value="TGFB"/>
    <property type="match status" value="1"/>
</dbReference>
<evidence type="ECO:0000313" key="8">
    <source>
        <dbReference type="Proteomes" id="UP000887566"/>
    </source>
</evidence>
<dbReference type="InterPro" id="IPR001839">
    <property type="entry name" value="TGF-b_C"/>
</dbReference>
<dbReference type="Gene3D" id="2.10.90.10">
    <property type="entry name" value="Cystine-knot cytokines"/>
    <property type="match status" value="1"/>
</dbReference>
<evidence type="ECO:0000256" key="1">
    <source>
        <dbReference type="ARBA" id="ARBA00004613"/>
    </source>
</evidence>
<sequence length="207" mass="22900">SLRVNLKKERTVAPVLLQVTNADGSLVIGGEGKVRHHWVSIDANQLLRYWIDNRRSTVHQAQITCSNCDLGLDWLADDMPIFVQVNVATPGPSAESRRRRSSECGVGENKGCCLQSYYINFTTIGWDDWILEPPGYYVNYCVGVCNLGQASSVSAKLTEAQRAVEGGKSHSCCSPKAYGPLTLIYAPELFLYYKKTLKQMVVTDCGC</sequence>
<dbReference type="GO" id="GO:0005125">
    <property type="term" value="F:cytokine activity"/>
    <property type="evidence" value="ECO:0007669"/>
    <property type="project" value="TreeGrafter"/>
</dbReference>
<name>A0A914VD80_9BILA</name>
<protein>
    <submittedName>
        <fullName evidence="9">TGF-beta family profile domain-containing protein</fullName>
    </submittedName>
</protein>
<dbReference type="PROSITE" id="PS51362">
    <property type="entry name" value="TGF_BETA_2"/>
    <property type="match status" value="1"/>
</dbReference>
<keyword evidence="4 6" id="KW-0339">Growth factor</keyword>
<evidence type="ECO:0000313" key="9">
    <source>
        <dbReference type="WBParaSite" id="PSAMB.scaffold18058size1004.g37481.t1"/>
    </source>
</evidence>
<evidence type="ECO:0000256" key="5">
    <source>
        <dbReference type="ARBA" id="ARBA00023157"/>
    </source>
</evidence>
<comment type="subcellular location">
    <subcellularLocation>
        <location evidence="1">Secreted</location>
    </subcellularLocation>
</comment>
<dbReference type="PANTHER" id="PTHR11848">
    <property type="entry name" value="TGF-BETA FAMILY"/>
    <property type="match status" value="1"/>
</dbReference>
<dbReference type="GO" id="GO:0005615">
    <property type="term" value="C:extracellular space"/>
    <property type="evidence" value="ECO:0007669"/>
    <property type="project" value="TreeGrafter"/>
</dbReference>
<keyword evidence="8" id="KW-1185">Reference proteome</keyword>
<comment type="similarity">
    <text evidence="2 6">Belongs to the TGF-beta family.</text>
</comment>
<dbReference type="PANTHER" id="PTHR11848:SF298">
    <property type="entry name" value="DAWDLE, ISOFORM A"/>
    <property type="match status" value="1"/>
</dbReference>
<organism evidence="8 9">
    <name type="scientific">Plectus sambesii</name>
    <dbReference type="NCBI Taxonomy" id="2011161"/>
    <lineage>
        <taxon>Eukaryota</taxon>
        <taxon>Metazoa</taxon>
        <taxon>Ecdysozoa</taxon>
        <taxon>Nematoda</taxon>
        <taxon>Chromadorea</taxon>
        <taxon>Plectida</taxon>
        <taxon>Plectina</taxon>
        <taxon>Plectoidea</taxon>
        <taxon>Plectidae</taxon>
        <taxon>Plectus</taxon>
    </lineage>
</organism>
<dbReference type="AlphaFoldDB" id="A0A914VD80"/>
<evidence type="ECO:0000256" key="4">
    <source>
        <dbReference type="ARBA" id="ARBA00023030"/>
    </source>
</evidence>
<proteinExistence type="inferred from homology"/>
<dbReference type="PROSITE" id="PS00250">
    <property type="entry name" value="TGF_BETA_1"/>
    <property type="match status" value="1"/>
</dbReference>
<keyword evidence="5" id="KW-1015">Disulfide bond</keyword>
<feature type="domain" description="TGF-beta family profile" evidence="7">
    <location>
        <begin position="97"/>
        <end position="207"/>
    </location>
</feature>
<evidence type="ECO:0000256" key="3">
    <source>
        <dbReference type="ARBA" id="ARBA00022525"/>
    </source>
</evidence>
<dbReference type="InterPro" id="IPR017948">
    <property type="entry name" value="TGFb_CS"/>
</dbReference>
<dbReference type="Proteomes" id="UP000887566">
    <property type="component" value="Unplaced"/>
</dbReference>
<dbReference type="GO" id="GO:0008083">
    <property type="term" value="F:growth factor activity"/>
    <property type="evidence" value="ECO:0007669"/>
    <property type="project" value="UniProtKB-KW"/>
</dbReference>
<reference evidence="9" key="1">
    <citation type="submission" date="2022-11" db="UniProtKB">
        <authorList>
            <consortium name="WormBaseParasite"/>
        </authorList>
    </citation>
    <scope>IDENTIFICATION</scope>
</reference>
<dbReference type="Pfam" id="PF00019">
    <property type="entry name" value="TGF_beta"/>
    <property type="match status" value="1"/>
</dbReference>
<evidence type="ECO:0000256" key="6">
    <source>
        <dbReference type="RuleBase" id="RU000354"/>
    </source>
</evidence>
<keyword evidence="3" id="KW-0964">Secreted</keyword>
<dbReference type="InterPro" id="IPR015615">
    <property type="entry name" value="TGF-beta-rel"/>
</dbReference>